<dbReference type="AlphaFoldDB" id="A0A225D7E0"/>
<reference evidence="4" key="1">
    <citation type="submission" date="2017-06" db="EMBL/GenBank/DDBJ databases">
        <title>Genome analysis of Fimbriiglobus ruber SP5, the first member of the order Planctomycetales with confirmed chitinolytic capability.</title>
        <authorList>
            <person name="Ravin N.V."/>
            <person name="Rakitin A.L."/>
            <person name="Ivanova A.A."/>
            <person name="Beletsky A.V."/>
            <person name="Kulichevskaya I.S."/>
            <person name="Mardanov A.V."/>
            <person name="Dedysh S.N."/>
        </authorList>
    </citation>
    <scope>NUCLEOTIDE SEQUENCE [LARGE SCALE GENOMIC DNA]</scope>
    <source>
        <strain evidence="4">SP5</strain>
    </source>
</reference>
<protein>
    <submittedName>
        <fullName evidence="3">Mobile element protein</fullName>
    </submittedName>
</protein>
<feature type="domain" description="Transposase IS66 C-terminal" evidence="2">
    <location>
        <begin position="346"/>
        <end position="381"/>
    </location>
</feature>
<dbReference type="Pfam" id="PF03050">
    <property type="entry name" value="DDE_Tnp_IS66"/>
    <property type="match status" value="1"/>
</dbReference>
<evidence type="ECO:0000313" key="4">
    <source>
        <dbReference type="Proteomes" id="UP000214646"/>
    </source>
</evidence>
<comment type="caution">
    <text evidence="3">The sequence shown here is derived from an EMBL/GenBank/DDBJ whole genome shotgun (WGS) entry which is preliminary data.</text>
</comment>
<dbReference type="InterPro" id="IPR039552">
    <property type="entry name" value="IS66_C"/>
</dbReference>
<dbReference type="Pfam" id="PF13817">
    <property type="entry name" value="DDE_Tnp_IS66_C"/>
    <property type="match status" value="1"/>
</dbReference>
<feature type="domain" description="Transposase IS66 central" evidence="1">
    <location>
        <begin position="65"/>
        <end position="338"/>
    </location>
</feature>
<sequence>MCPCCAGIRVRIGETIRERLDDTPASLFVREIACPTYVGRACEPAARPPQFAAPAVPPDPIPKSGVGAGLLAQVIVSKYVDHLPLYRQEAIFARHGWPVSRTRLCDLVGHAAVLLDPVDRAMVGRVNASFAIHADESPVALLQPRQTAYGWVDLGDAVNPFTLFDFTPGRGDAYPAAFLAGYAGFVHTAGYAGYNVLHGSGERHLGCGAHVRRTFFDARTNHPAKASEALAYIRTLYAVEREIADGALTGDAIVSRRQTRAGPIVTRFGDWLIDEERTALPKSPFGQAVSYARNQWPTLGRSLTDARFAIDNNVAERAIRPLALGRKNWLFVGGDGGLRTAAVLMSLCASAKRHGLNPWTYLTDVLTQLAAKPADVSPLLPDAWARDHLPTGR</sequence>
<dbReference type="Proteomes" id="UP000214646">
    <property type="component" value="Unassembled WGS sequence"/>
</dbReference>
<accession>A0A225D7E0</accession>
<evidence type="ECO:0000259" key="2">
    <source>
        <dbReference type="Pfam" id="PF13817"/>
    </source>
</evidence>
<name>A0A225D7E0_9BACT</name>
<keyword evidence="4" id="KW-1185">Reference proteome</keyword>
<dbReference type="EMBL" id="NIDE01000014">
    <property type="protein sequence ID" value="OWK37372.1"/>
    <property type="molecule type" value="Genomic_DNA"/>
</dbReference>
<dbReference type="InterPro" id="IPR052344">
    <property type="entry name" value="Transposase-related"/>
</dbReference>
<proteinExistence type="predicted"/>
<organism evidence="3 4">
    <name type="scientific">Fimbriiglobus ruber</name>
    <dbReference type="NCBI Taxonomy" id="1908690"/>
    <lineage>
        <taxon>Bacteria</taxon>
        <taxon>Pseudomonadati</taxon>
        <taxon>Planctomycetota</taxon>
        <taxon>Planctomycetia</taxon>
        <taxon>Gemmatales</taxon>
        <taxon>Gemmataceae</taxon>
        <taxon>Fimbriiglobus</taxon>
    </lineage>
</organism>
<dbReference type="PANTHER" id="PTHR33678">
    <property type="entry name" value="BLL1576 PROTEIN"/>
    <property type="match status" value="1"/>
</dbReference>
<dbReference type="NCBIfam" id="NF033517">
    <property type="entry name" value="transpos_IS66"/>
    <property type="match status" value="1"/>
</dbReference>
<evidence type="ECO:0000313" key="3">
    <source>
        <dbReference type="EMBL" id="OWK37372.1"/>
    </source>
</evidence>
<dbReference type="InterPro" id="IPR004291">
    <property type="entry name" value="Transposase_IS66_central"/>
</dbReference>
<evidence type="ECO:0000259" key="1">
    <source>
        <dbReference type="Pfam" id="PF03050"/>
    </source>
</evidence>
<gene>
    <name evidence="3" type="ORF">FRUB_06492</name>
</gene>
<dbReference type="PANTHER" id="PTHR33678:SF1">
    <property type="entry name" value="BLL1576 PROTEIN"/>
    <property type="match status" value="1"/>
</dbReference>